<dbReference type="EMBL" id="JAPWDS010000003">
    <property type="protein sequence ID" value="KAJ5503683.1"/>
    <property type="molecule type" value="Genomic_DNA"/>
</dbReference>
<sequence length="920" mass="102213">MASRDDMNHPRRNVPKPPYTESGETLDSGLGSSSGWIEFHTRYSVFEELEPPQTYDNDLAGIDLKSYMDYNDIPQYLDFDLGRTVDEYSLSRGQTEIQSLYDQHHQELGQKYEEGDWIAREQMKDIIITLQGSLLRHLRQAEDQGATLDLVALQIEAEQVRVRTLVIMGDLYRRLMGPFCVPGVLSMSIDQNEENGPGVDAGNAILLRGVDATLEQSLSPGGAEPQDAVVHQSMPLSLAQSSDSSTEFSTATNITSLEFEEDAIDAGIPTKNLDHILDAARYFDVLDHLELQTAQTLGMKISPYIELESQRHCIECLENCYTALGDLQSEGFCGTTISILIEDQDRHGVAKAFHVSLHQIGSLLRNIAGTFDEELLKSSTKRWMQKVLNVEDTAISDCDLVGILRSLCEILSIGLVSFSGSHVCRFDINLWDQEMERIPISLDGYTFKPRKLACLDEFIGGPAWILGKTSAPSGGMKISLTLQDLEQLWGPVSLVGGNADQGLAIQTERGFIVPLPREQQSSSFASSSLCGEIECHWVTEVPEYLFNENSDTTIPIRDTSRILIGTSTEGEAGLVVNEKCKSSMSLIGHQIACRLQYPGTSKSRYVSDGYDVQLVGGQYVTAGIMKKYKRIPKRTLKTMLIADCTKPDTKLVPLLNLRVRLEVSACTGNAQRVTLWDALRFSQTSTQPTDPPIYCTHKVGDKNCISSCWTRWQSIEEIDSLDHTPGKSHTLTGAEARRVIINAILALEHSGIDSDGNLQVSWPFSNSPASCAVLPSTPQESHNWFRVVKDTRDTSSFAVFSQRCLEFPEGEKMRSCSTLCNDNHFRPFQTILSTRILTPAQEGSGAGLLVGVRFLLGEVHLTVTKAMQNELAIIATVSMNPLNPLRYRLREILPDARAFDFKEHIWPDITRGCSVPMFIH</sequence>
<feature type="region of interest" description="Disordered" evidence="1">
    <location>
        <begin position="1"/>
        <end position="31"/>
    </location>
</feature>
<protein>
    <submittedName>
        <fullName evidence="2">Uncharacterized protein</fullName>
    </submittedName>
</protein>
<gene>
    <name evidence="2" type="ORF">N7463_006557</name>
</gene>
<proteinExistence type="predicted"/>
<keyword evidence="3" id="KW-1185">Reference proteome</keyword>
<organism evidence="2 3">
    <name type="scientific">Penicillium fimorum</name>
    <dbReference type="NCBI Taxonomy" id="1882269"/>
    <lineage>
        <taxon>Eukaryota</taxon>
        <taxon>Fungi</taxon>
        <taxon>Dikarya</taxon>
        <taxon>Ascomycota</taxon>
        <taxon>Pezizomycotina</taxon>
        <taxon>Eurotiomycetes</taxon>
        <taxon>Eurotiomycetidae</taxon>
        <taxon>Eurotiales</taxon>
        <taxon>Aspergillaceae</taxon>
        <taxon>Penicillium</taxon>
    </lineage>
</organism>
<dbReference type="AlphaFoldDB" id="A0A9W9XUP2"/>
<evidence type="ECO:0000313" key="3">
    <source>
        <dbReference type="Proteomes" id="UP001149954"/>
    </source>
</evidence>
<feature type="compositionally biased region" description="Polar residues" evidence="1">
    <location>
        <begin position="22"/>
        <end position="31"/>
    </location>
</feature>
<dbReference type="OrthoDB" id="428577at2759"/>
<comment type="caution">
    <text evidence="2">The sequence shown here is derived from an EMBL/GenBank/DDBJ whole genome shotgun (WGS) entry which is preliminary data.</text>
</comment>
<evidence type="ECO:0000256" key="1">
    <source>
        <dbReference type="SAM" id="MobiDB-lite"/>
    </source>
</evidence>
<evidence type="ECO:0000313" key="2">
    <source>
        <dbReference type="EMBL" id="KAJ5503683.1"/>
    </source>
</evidence>
<reference evidence="2" key="1">
    <citation type="submission" date="2022-12" db="EMBL/GenBank/DDBJ databases">
        <authorList>
            <person name="Petersen C."/>
        </authorList>
    </citation>
    <scope>NUCLEOTIDE SEQUENCE</scope>
    <source>
        <strain evidence="2">IBT 29495</strain>
    </source>
</reference>
<dbReference type="Proteomes" id="UP001149954">
    <property type="component" value="Unassembled WGS sequence"/>
</dbReference>
<reference evidence="2" key="2">
    <citation type="journal article" date="2023" name="IMA Fungus">
        <title>Comparative genomic study of the Penicillium genus elucidates a diverse pangenome and 15 lateral gene transfer events.</title>
        <authorList>
            <person name="Petersen C."/>
            <person name="Sorensen T."/>
            <person name="Nielsen M.R."/>
            <person name="Sondergaard T.E."/>
            <person name="Sorensen J.L."/>
            <person name="Fitzpatrick D.A."/>
            <person name="Frisvad J.C."/>
            <person name="Nielsen K.L."/>
        </authorList>
    </citation>
    <scope>NUCLEOTIDE SEQUENCE</scope>
    <source>
        <strain evidence="2">IBT 29495</strain>
    </source>
</reference>
<name>A0A9W9XUP2_9EURO</name>
<accession>A0A9W9XUP2</accession>